<feature type="compositionally biased region" description="Basic and acidic residues" evidence="1">
    <location>
        <begin position="115"/>
        <end position="130"/>
    </location>
</feature>
<organism evidence="2 3">
    <name type="scientific">Thermoactinomyces intermedius</name>
    <dbReference type="NCBI Taxonomy" id="2024"/>
    <lineage>
        <taxon>Bacteria</taxon>
        <taxon>Bacillati</taxon>
        <taxon>Bacillota</taxon>
        <taxon>Bacilli</taxon>
        <taxon>Bacillales</taxon>
        <taxon>Thermoactinomycetaceae</taxon>
        <taxon>Thermoactinomyces</taxon>
    </lineage>
</organism>
<comment type="caution">
    <text evidence="2">The sequence shown here is derived from an EMBL/GenBank/DDBJ whole genome shotgun (WGS) entry which is preliminary data.</text>
</comment>
<evidence type="ECO:0000256" key="1">
    <source>
        <dbReference type="SAM" id="MobiDB-lite"/>
    </source>
</evidence>
<dbReference type="EMBL" id="JAECVW010000004">
    <property type="protein sequence ID" value="MBH8595427.1"/>
    <property type="molecule type" value="Genomic_DNA"/>
</dbReference>
<evidence type="ECO:0000313" key="2">
    <source>
        <dbReference type="EMBL" id="MBH8595427.1"/>
    </source>
</evidence>
<dbReference type="AlphaFoldDB" id="A0A8I1A4D7"/>
<gene>
    <name evidence="2" type="ORF">I8U20_08795</name>
</gene>
<keyword evidence="2" id="KW-0378">Hydrolase</keyword>
<dbReference type="InterPro" id="IPR023292">
    <property type="entry name" value="NTP_PyroPHydrolase-like_dom_sf"/>
</dbReference>
<dbReference type="Gene3D" id="1.10.3420.10">
    <property type="entry name" value="putative ntp pyrophosphohydrolase like domain"/>
    <property type="match status" value="1"/>
</dbReference>
<dbReference type="CDD" id="cd11545">
    <property type="entry name" value="NTP-PPase_YP_001813558"/>
    <property type="match status" value="1"/>
</dbReference>
<dbReference type="GO" id="GO:0016787">
    <property type="term" value="F:hydrolase activity"/>
    <property type="evidence" value="ECO:0007669"/>
    <property type="project" value="UniProtKB-KW"/>
</dbReference>
<dbReference type="Pfam" id="PF01503">
    <property type="entry name" value="PRA-PH"/>
    <property type="match status" value="1"/>
</dbReference>
<reference evidence="2 3" key="1">
    <citation type="submission" date="2020-12" db="EMBL/GenBank/DDBJ databases">
        <title>WGS of Thermoactinomyces spp.</title>
        <authorList>
            <person name="Cheng K."/>
        </authorList>
    </citation>
    <scope>NUCLEOTIDE SEQUENCE [LARGE SCALE GENOMIC DNA]</scope>
    <source>
        <strain evidence="3">CICC 10671\DSM 43846</strain>
    </source>
</reference>
<dbReference type="RefSeq" id="WP_052186687.1">
    <property type="nucleotide sequence ID" value="NZ_JACEIR010000005.1"/>
</dbReference>
<dbReference type="Proteomes" id="UP000633619">
    <property type="component" value="Unassembled WGS sequence"/>
</dbReference>
<feature type="compositionally biased region" description="Basic and acidic residues" evidence="1">
    <location>
        <begin position="93"/>
        <end position="106"/>
    </location>
</feature>
<dbReference type="InterPro" id="IPR021130">
    <property type="entry name" value="PRib-ATP_PPHydrolase-like"/>
</dbReference>
<name>A0A8I1A4D7_THEIN</name>
<protein>
    <submittedName>
        <fullName evidence="2">HAD family hydrolase</fullName>
    </submittedName>
</protein>
<evidence type="ECO:0000313" key="3">
    <source>
        <dbReference type="Proteomes" id="UP000633619"/>
    </source>
</evidence>
<proteinExistence type="predicted"/>
<keyword evidence="3" id="KW-1185">Reference proteome</keyword>
<sequence>MNEAWRKVKAFHQAYSVPVSDQPGKLSEERVAKRKKWMEEELDEFAKASTIEDQADAMIDTIYLALGTLVEMGVKPEAVFQIVHEANMSKLWPDGKPRYRETDGKVIKPPGWKDPQPRIREEIRKQKMETTGDPSDEPAGVQKD</sequence>
<feature type="region of interest" description="Disordered" evidence="1">
    <location>
        <begin position="91"/>
        <end position="144"/>
    </location>
</feature>
<accession>A0A8I1A4D7</accession>